<dbReference type="Proteomes" id="UP000682892">
    <property type="component" value="Unassembled WGS sequence"/>
</dbReference>
<name>Q16NV6_AEDAE</name>
<evidence type="ECO:0000313" key="1">
    <source>
        <dbReference type="EMBL" id="EAT36038.1"/>
    </source>
</evidence>
<organism evidence="1 2">
    <name type="scientific">Aedes aegypti</name>
    <name type="common">Yellowfever mosquito</name>
    <name type="synonym">Culex aegypti</name>
    <dbReference type="NCBI Taxonomy" id="7159"/>
    <lineage>
        <taxon>Eukaryota</taxon>
        <taxon>Metazoa</taxon>
        <taxon>Ecdysozoa</taxon>
        <taxon>Arthropoda</taxon>
        <taxon>Hexapoda</taxon>
        <taxon>Insecta</taxon>
        <taxon>Pterygota</taxon>
        <taxon>Neoptera</taxon>
        <taxon>Endopterygota</taxon>
        <taxon>Diptera</taxon>
        <taxon>Nematocera</taxon>
        <taxon>Culicoidea</taxon>
        <taxon>Culicidae</taxon>
        <taxon>Culicinae</taxon>
        <taxon>Aedini</taxon>
        <taxon>Aedes</taxon>
        <taxon>Stegomyia</taxon>
    </lineage>
</organism>
<proteinExistence type="predicted"/>
<reference evidence="1" key="3">
    <citation type="submission" date="2012-09" db="EMBL/GenBank/DDBJ databases">
        <authorList>
            <consortium name="VectorBase"/>
        </authorList>
    </citation>
    <scope>NUCLEOTIDE SEQUENCE</scope>
    <source>
        <strain evidence="1">Liverpool</strain>
    </source>
</reference>
<sequence>MTNPRTTGNILVDKQLPTVIRRLFFSYLSACLLKAPISIALQKKPLWWESIVFV</sequence>
<dbReference type="AlphaFoldDB" id="Q16NV6"/>
<dbReference type="PaxDb" id="7159-AAEL011845-PA"/>
<protein>
    <submittedName>
        <fullName evidence="1">AAEL011845-PA</fullName>
    </submittedName>
</protein>
<dbReference type="EMBL" id="CH477806">
    <property type="protein sequence ID" value="EAT36038.1"/>
    <property type="molecule type" value="Genomic_DNA"/>
</dbReference>
<dbReference type="HOGENOM" id="CLU_3052166_0_0_1"/>
<gene>
    <name evidence="1" type="ORF">AaeL_AAEL011845</name>
</gene>
<evidence type="ECO:0000313" key="2">
    <source>
        <dbReference type="Proteomes" id="UP000682892"/>
    </source>
</evidence>
<accession>Q16NV6</accession>
<reference evidence="1" key="1">
    <citation type="submission" date="2005-10" db="EMBL/GenBank/DDBJ databases">
        <authorList>
            <person name="Loftus B.J."/>
            <person name="Nene V.M."/>
            <person name="Hannick L.I."/>
            <person name="Bidwell S."/>
            <person name="Haas B."/>
            <person name="Amedeo P."/>
            <person name="Orvis J."/>
            <person name="Wortman J.R."/>
            <person name="White O.R."/>
            <person name="Salzberg S."/>
            <person name="Shumway M."/>
            <person name="Koo H."/>
            <person name="Zhao Y."/>
            <person name="Holmes M."/>
            <person name="Miller J."/>
            <person name="Schatz M."/>
            <person name="Pop M."/>
            <person name="Pai G."/>
            <person name="Utterback T."/>
            <person name="Rogers Y.-H."/>
            <person name="Kravitz S."/>
            <person name="Fraser C.M."/>
        </authorList>
    </citation>
    <scope>NUCLEOTIDE SEQUENCE</scope>
    <source>
        <strain evidence="1">Liverpool</strain>
    </source>
</reference>
<reference evidence="1" key="2">
    <citation type="journal article" date="2007" name="Science">
        <title>Genome sequence of Aedes aegypti, a major arbovirus vector.</title>
        <authorList>
            <person name="Nene V."/>
            <person name="Wortman J.R."/>
            <person name="Lawson D."/>
            <person name="Haas B."/>
            <person name="Kodira C."/>
            <person name="Tu Z.J."/>
            <person name="Loftus B."/>
            <person name="Xi Z."/>
            <person name="Megy K."/>
            <person name="Grabherr M."/>
            <person name="Ren Q."/>
            <person name="Zdobnov E.M."/>
            <person name="Lobo N.F."/>
            <person name="Campbell K.S."/>
            <person name="Brown S.E."/>
            <person name="Bonaldo M.F."/>
            <person name="Zhu J."/>
            <person name="Sinkins S.P."/>
            <person name="Hogenkamp D.G."/>
            <person name="Amedeo P."/>
            <person name="Arensburger P."/>
            <person name="Atkinson P.W."/>
            <person name="Bidwell S."/>
            <person name="Biedler J."/>
            <person name="Birney E."/>
            <person name="Bruggner R.V."/>
            <person name="Costas J."/>
            <person name="Coy M.R."/>
            <person name="Crabtree J."/>
            <person name="Crawford M."/>
            <person name="Debruyn B."/>
            <person name="Decaprio D."/>
            <person name="Eiglmeier K."/>
            <person name="Eisenstadt E."/>
            <person name="El-Dorry H."/>
            <person name="Gelbart W.M."/>
            <person name="Gomes S.L."/>
            <person name="Hammond M."/>
            <person name="Hannick L.I."/>
            <person name="Hogan J.R."/>
            <person name="Holmes M.H."/>
            <person name="Jaffe D."/>
            <person name="Johnston J.S."/>
            <person name="Kennedy R.C."/>
            <person name="Koo H."/>
            <person name="Kravitz S."/>
            <person name="Kriventseva E.V."/>
            <person name="Kulp D."/>
            <person name="Labutti K."/>
            <person name="Lee E."/>
            <person name="Li S."/>
            <person name="Lovin D.D."/>
            <person name="Mao C."/>
            <person name="Mauceli E."/>
            <person name="Menck C.F."/>
            <person name="Miller J.R."/>
            <person name="Montgomery P."/>
            <person name="Mori A."/>
            <person name="Nascimento A.L."/>
            <person name="Naveira H.F."/>
            <person name="Nusbaum C."/>
            <person name="O'leary S."/>
            <person name="Orvis J."/>
            <person name="Pertea M."/>
            <person name="Quesneville H."/>
            <person name="Reidenbach K.R."/>
            <person name="Rogers Y.H."/>
            <person name="Roth C.W."/>
            <person name="Schneider J.R."/>
            <person name="Schatz M."/>
            <person name="Shumway M."/>
            <person name="Stanke M."/>
            <person name="Stinson E.O."/>
            <person name="Tubio J.M."/>
            <person name="Vanzee J.P."/>
            <person name="Verjovski-Almeida S."/>
            <person name="Werner D."/>
            <person name="White O."/>
            <person name="Wyder S."/>
            <person name="Zeng Q."/>
            <person name="Zhao Q."/>
            <person name="Zhao Y."/>
            <person name="Hill C.A."/>
            <person name="Raikhel A.S."/>
            <person name="Soares M.B."/>
            <person name="Knudson D.L."/>
            <person name="Lee N.H."/>
            <person name="Galagan J."/>
            <person name="Salzberg S.L."/>
            <person name="Paulsen I.T."/>
            <person name="Dimopoulos G."/>
            <person name="Collins F.H."/>
            <person name="Birren B."/>
            <person name="Fraser-Liggett C.M."/>
            <person name="Severson D.W."/>
        </authorList>
    </citation>
    <scope>NUCLEOTIDE SEQUENCE [LARGE SCALE GENOMIC DNA]</scope>
    <source>
        <strain evidence="1">Liverpool</strain>
    </source>
</reference>